<accession>D8TKH4</accession>
<dbReference type="PANTHER" id="PTHR32251">
    <property type="entry name" value="3-OXO-5-ALPHA-STEROID 4-DEHYDROGENASE"/>
    <property type="match status" value="1"/>
</dbReference>
<evidence type="ECO:0000256" key="1">
    <source>
        <dbReference type="SAM" id="Phobius"/>
    </source>
</evidence>
<sequence>MAAIPLDYRLLCPAYGQELNEALEATREFFHILTILPVQPAGALQALFAHGSPLVLAEALALGAALVCWLLYVVTRNCSHVDRMWSILPPIYVAIFARKDLAAALAAVRHTIKAQSTTGTGSNITSLLTAVGSAIAGSGADPRLLLATALATAWGCRLTFNFWRRGGYNPRFEDHRWPEARKIMHPVFFEVFNLVFVAFAQHALCLSLSLPAFVAATLGRKEPGAPPVPLGPIDLAAAAAFALFCLGETLADEQQWAFQKRKYELIASRLPREGDFKRGFRTSGLFRYSRHPNFFCEYSLWWCFYLLCAALPARCLLGWAAVGPVGLTILLHAGSLWITERISASKYPDYATYQTTTSAIVPWCPGPRLGPPASD</sequence>
<dbReference type="RefSeq" id="XP_002946838.1">
    <property type="nucleotide sequence ID" value="XM_002946792.1"/>
</dbReference>
<feature type="transmembrane region" description="Helical" evidence="1">
    <location>
        <begin position="191"/>
        <end position="213"/>
    </location>
</feature>
<evidence type="ECO:0000313" key="2">
    <source>
        <dbReference type="EMBL" id="EFJ52064.1"/>
    </source>
</evidence>
<dbReference type="GeneID" id="9618219"/>
<dbReference type="InParanoid" id="D8TKH4"/>
<dbReference type="PANTHER" id="PTHR32251:SF23">
    <property type="entry name" value="3-OXO-5-ALPHA-STEROID 4-DEHYDROGENASE (DUF1295)"/>
    <property type="match status" value="1"/>
</dbReference>
<organism evidence="3">
    <name type="scientific">Volvox carteri f. nagariensis</name>
    <dbReference type="NCBI Taxonomy" id="3068"/>
    <lineage>
        <taxon>Eukaryota</taxon>
        <taxon>Viridiplantae</taxon>
        <taxon>Chlorophyta</taxon>
        <taxon>core chlorophytes</taxon>
        <taxon>Chlorophyceae</taxon>
        <taxon>CS clade</taxon>
        <taxon>Chlamydomonadales</taxon>
        <taxon>Volvocaceae</taxon>
        <taxon>Volvox</taxon>
    </lineage>
</organism>
<dbReference type="Pfam" id="PF06966">
    <property type="entry name" value="DUF1295"/>
    <property type="match status" value="1"/>
</dbReference>
<feature type="transmembrane region" description="Helical" evidence="1">
    <location>
        <begin position="319"/>
        <end position="338"/>
    </location>
</feature>
<dbReference type="Proteomes" id="UP000001058">
    <property type="component" value="Unassembled WGS sequence"/>
</dbReference>
<dbReference type="AlphaFoldDB" id="D8TKH4"/>
<dbReference type="InterPro" id="IPR010721">
    <property type="entry name" value="UstE-like"/>
</dbReference>
<dbReference type="OrthoDB" id="201504at2759"/>
<dbReference type="KEGG" id="vcn:VOLCADRAFT_87222"/>
<keyword evidence="1" id="KW-0812">Transmembrane</keyword>
<feature type="transmembrane region" description="Helical" evidence="1">
    <location>
        <begin position="233"/>
        <end position="251"/>
    </location>
</feature>
<proteinExistence type="predicted"/>
<keyword evidence="3" id="KW-1185">Reference proteome</keyword>
<gene>
    <name evidence="2" type="ORF">VOLCADRAFT_87222</name>
</gene>
<dbReference type="eggNOG" id="KOG4650">
    <property type="taxonomic scope" value="Eukaryota"/>
</dbReference>
<name>D8TKH4_VOLCA</name>
<feature type="transmembrane region" description="Helical" evidence="1">
    <location>
        <begin position="54"/>
        <end position="74"/>
    </location>
</feature>
<dbReference type="GO" id="GO:0016020">
    <property type="term" value="C:membrane"/>
    <property type="evidence" value="ECO:0007669"/>
    <property type="project" value="TreeGrafter"/>
</dbReference>
<keyword evidence="1" id="KW-0472">Membrane</keyword>
<evidence type="ECO:0000313" key="3">
    <source>
        <dbReference type="Proteomes" id="UP000001058"/>
    </source>
</evidence>
<dbReference type="EMBL" id="GL378325">
    <property type="protein sequence ID" value="EFJ52064.1"/>
    <property type="molecule type" value="Genomic_DNA"/>
</dbReference>
<protein>
    <submittedName>
        <fullName evidence="2">Uncharacterized protein</fullName>
    </submittedName>
</protein>
<dbReference type="Gene3D" id="1.20.120.1630">
    <property type="match status" value="1"/>
</dbReference>
<keyword evidence="1" id="KW-1133">Transmembrane helix</keyword>
<feature type="transmembrane region" description="Helical" evidence="1">
    <location>
        <begin position="295"/>
        <end position="313"/>
    </location>
</feature>
<reference evidence="2 3" key="1">
    <citation type="journal article" date="2010" name="Science">
        <title>Genomic analysis of organismal complexity in the multicellular green alga Volvox carteri.</title>
        <authorList>
            <person name="Prochnik S.E."/>
            <person name="Umen J."/>
            <person name="Nedelcu A.M."/>
            <person name="Hallmann A."/>
            <person name="Miller S.M."/>
            <person name="Nishii I."/>
            <person name="Ferris P."/>
            <person name="Kuo A."/>
            <person name="Mitros T."/>
            <person name="Fritz-Laylin L.K."/>
            <person name="Hellsten U."/>
            <person name="Chapman J."/>
            <person name="Simakov O."/>
            <person name="Rensing S.A."/>
            <person name="Terry A."/>
            <person name="Pangilinan J."/>
            <person name="Kapitonov V."/>
            <person name="Jurka J."/>
            <person name="Salamov A."/>
            <person name="Shapiro H."/>
            <person name="Schmutz J."/>
            <person name="Grimwood J."/>
            <person name="Lindquist E."/>
            <person name="Lucas S."/>
            <person name="Grigoriev I.V."/>
            <person name="Schmitt R."/>
            <person name="Kirk D."/>
            <person name="Rokhsar D.S."/>
        </authorList>
    </citation>
    <scope>NUCLEOTIDE SEQUENCE [LARGE SCALE GENOMIC DNA]</scope>
    <source>
        <strain evidence="3">f. Nagariensis / Eve</strain>
    </source>
</reference>
<dbReference type="PROSITE" id="PS50244">
    <property type="entry name" value="S5A_REDUCTASE"/>
    <property type="match status" value="1"/>
</dbReference>